<keyword evidence="9" id="KW-1185">Reference proteome</keyword>
<gene>
    <name evidence="8" type="ORF">EPR50_G00146470</name>
</gene>
<dbReference type="PANTHER" id="PTHR16024:SF19">
    <property type="entry name" value="XK-RELATED PROTEIN"/>
    <property type="match status" value="1"/>
</dbReference>
<evidence type="ECO:0000313" key="9">
    <source>
        <dbReference type="Proteomes" id="UP000295070"/>
    </source>
</evidence>
<evidence type="ECO:0000256" key="1">
    <source>
        <dbReference type="ARBA" id="ARBA00004651"/>
    </source>
</evidence>
<feature type="transmembrane region" description="Helical" evidence="7">
    <location>
        <begin position="79"/>
        <end position="104"/>
    </location>
</feature>
<dbReference type="InterPro" id="IPR050895">
    <property type="entry name" value="XK-related_scramblase"/>
</dbReference>
<feature type="transmembrane region" description="Helical" evidence="7">
    <location>
        <begin position="355"/>
        <end position="375"/>
    </location>
</feature>
<evidence type="ECO:0000256" key="5">
    <source>
        <dbReference type="ARBA" id="ARBA00022989"/>
    </source>
</evidence>
<evidence type="ECO:0000313" key="8">
    <source>
        <dbReference type="EMBL" id="TDH03843.1"/>
    </source>
</evidence>
<keyword evidence="5 7" id="KW-1133">Transmembrane helix</keyword>
<evidence type="ECO:0000256" key="7">
    <source>
        <dbReference type="RuleBase" id="RU910716"/>
    </source>
</evidence>
<dbReference type="Pfam" id="PF09815">
    <property type="entry name" value="XK-related"/>
    <property type="match status" value="1"/>
</dbReference>
<dbReference type="GO" id="GO:1902742">
    <property type="term" value="P:apoptotic process involved in development"/>
    <property type="evidence" value="ECO:0007669"/>
    <property type="project" value="TreeGrafter"/>
</dbReference>
<dbReference type="EMBL" id="SCKG01000014">
    <property type="protein sequence ID" value="TDH03843.1"/>
    <property type="molecule type" value="Genomic_DNA"/>
</dbReference>
<dbReference type="GO" id="GO:0043652">
    <property type="term" value="P:engulfment of apoptotic cell"/>
    <property type="evidence" value="ECO:0007669"/>
    <property type="project" value="TreeGrafter"/>
</dbReference>
<dbReference type="InterPro" id="IPR018629">
    <property type="entry name" value="XK-rel"/>
</dbReference>
<dbReference type="GO" id="GO:0070782">
    <property type="term" value="P:phosphatidylserine exposure on apoptotic cell surface"/>
    <property type="evidence" value="ECO:0007669"/>
    <property type="project" value="TreeGrafter"/>
</dbReference>
<evidence type="ECO:0000256" key="6">
    <source>
        <dbReference type="ARBA" id="ARBA00023136"/>
    </source>
</evidence>
<accession>A0A484CPG6</accession>
<dbReference type="AlphaFoldDB" id="A0A484CPG6"/>
<feature type="transmembrane region" description="Helical" evidence="7">
    <location>
        <begin position="381"/>
        <end position="404"/>
    </location>
</feature>
<feature type="transmembrane region" description="Helical" evidence="7">
    <location>
        <begin position="110"/>
        <end position="134"/>
    </location>
</feature>
<dbReference type="PANTHER" id="PTHR16024">
    <property type="entry name" value="XK-RELATED PROTEIN"/>
    <property type="match status" value="1"/>
</dbReference>
<comment type="subcellular location">
    <subcellularLocation>
        <location evidence="1">Cell membrane</location>
        <topology evidence="1">Multi-pass membrane protein</topology>
    </subcellularLocation>
    <subcellularLocation>
        <location evidence="7">Membrane</location>
        <topology evidence="7">Multi-pass membrane protein</topology>
    </subcellularLocation>
</comment>
<evidence type="ECO:0000256" key="2">
    <source>
        <dbReference type="ARBA" id="ARBA00008789"/>
    </source>
</evidence>
<organism evidence="8 9">
    <name type="scientific">Perca flavescens</name>
    <name type="common">American yellow perch</name>
    <name type="synonym">Morone flavescens</name>
    <dbReference type="NCBI Taxonomy" id="8167"/>
    <lineage>
        <taxon>Eukaryota</taxon>
        <taxon>Metazoa</taxon>
        <taxon>Chordata</taxon>
        <taxon>Craniata</taxon>
        <taxon>Vertebrata</taxon>
        <taxon>Euteleostomi</taxon>
        <taxon>Actinopterygii</taxon>
        <taxon>Neopterygii</taxon>
        <taxon>Teleostei</taxon>
        <taxon>Neoteleostei</taxon>
        <taxon>Acanthomorphata</taxon>
        <taxon>Eupercaria</taxon>
        <taxon>Perciformes</taxon>
        <taxon>Percoidei</taxon>
        <taxon>Percidae</taxon>
        <taxon>Percinae</taxon>
        <taxon>Perca</taxon>
    </lineage>
</organism>
<evidence type="ECO:0000256" key="3">
    <source>
        <dbReference type="ARBA" id="ARBA00022475"/>
    </source>
</evidence>
<keyword evidence="3" id="KW-1003">Cell membrane</keyword>
<keyword evidence="6 7" id="KW-0472">Membrane</keyword>
<reference evidence="8 9" key="1">
    <citation type="submission" date="2019-01" db="EMBL/GenBank/DDBJ databases">
        <title>A chromosome-scale genome assembly of the yellow perch, Perca flavescens.</title>
        <authorList>
            <person name="Feron R."/>
            <person name="Morvezen R."/>
            <person name="Bestin A."/>
            <person name="Haffray P."/>
            <person name="Klopp C."/>
            <person name="Zahm M."/>
            <person name="Cabau C."/>
            <person name="Roques C."/>
            <person name="Donnadieu C."/>
            <person name="Bouchez O."/>
            <person name="Christie M."/>
            <person name="Larson W."/>
            <person name="Guiguen Y."/>
        </authorList>
    </citation>
    <scope>NUCLEOTIDE SEQUENCE [LARGE SCALE GENOMIC DNA]</scope>
    <source>
        <strain evidence="8">YP-PL-M2</strain>
        <tissue evidence="8">Blood</tissue>
    </source>
</reference>
<name>A0A484CPG6_PERFV</name>
<evidence type="ECO:0000256" key="4">
    <source>
        <dbReference type="ARBA" id="ARBA00022692"/>
    </source>
</evidence>
<feature type="transmembrane region" description="Helical" evidence="7">
    <location>
        <begin position="295"/>
        <end position="314"/>
    </location>
</feature>
<comment type="caution">
    <text evidence="8">The sequence shown here is derived from an EMBL/GenBank/DDBJ whole genome shotgun (WGS) entry which is preliminary data.</text>
</comment>
<proteinExistence type="inferred from homology"/>
<keyword evidence="4 7" id="KW-0812">Transmembrane</keyword>
<protein>
    <recommendedName>
        <fullName evidence="7">XK-related protein</fullName>
    </recommendedName>
</protein>
<dbReference type="GO" id="GO:0005886">
    <property type="term" value="C:plasma membrane"/>
    <property type="evidence" value="ECO:0007669"/>
    <property type="project" value="UniProtKB-SubCell"/>
</dbReference>
<sequence>MSRATKREPVGVVTQYLNTEPLLLAYFRLSFFISDVNGVTCKQLCPKVLGTRSRQFKWKCELYFDSIGMGVFKYSVLDFLLICAGLLFLLLDIALDIYAVVSFYQEKDYVSLGILLLLLVGSSFLVQAYSWLWYSYEDFERQTKVEKCLSLCQLKILHVFQLGIYFRHAGVVEMSVRSFLKKRNDPGSIAVYLSHDLSMLRLIETFSESAPQLVLMLTIIMRRGELDPVTVLKALGSASAIAFSVTMYHRSLRSFLPDKMKQEMISSVVYFLWNLFLISSRLTALALFASMLPCFIFTHFFCSWVVLFFFVWQSKTDFMNSPCGEWLYRATVGLIWYFDWFNVVEGRTRYRTMLYHGYMLVDISLLCSLWCWKMITEPPYFVISPLYAVITAVSVVVVYILGLISKIIYYQCYHPNLAKAELKDAFVGDEVDFHMCQPSDEDVTNRSGLSPPAPDIKHNKRMRKLAENFYS</sequence>
<feature type="transmembrane region" description="Helical" evidence="7">
    <location>
        <begin position="268"/>
        <end position="288"/>
    </location>
</feature>
<dbReference type="Proteomes" id="UP000295070">
    <property type="component" value="Chromosome 14"/>
</dbReference>
<comment type="similarity">
    <text evidence="2 7">Belongs to the XK family.</text>
</comment>